<dbReference type="Pfam" id="PF10340">
    <property type="entry name" value="Say1_Mug180"/>
    <property type="match status" value="1"/>
</dbReference>
<accession>G3AYN0</accession>
<proteinExistence type="predicted"/>
<keyword evidence="4" id="KW-1185">Reference proteome</keyword>
<keyword evidence="2" id="KW-0472">Membrane</keyword>
<evidence type="ECO:0000313" key="3">
    <source>
        <dbReference type="EMBL" id="EGV65893.1"/>
    </source>
</evidence>
<evidence type="ECO:0000313" key="4">
    <source>
        <dbReference type="Proteomes" id="UP000000707"/>
    </source>
</evidence>
<keyword evidence="2" id="KW-0812">Transmembrane</keyword>
<dbReference type="EMBL" id="GL996512">
    <property type="protein sequence ID" value="EGV65893.1"/>
    <property type="molecule type" value="Genomic_DNA"/>
</dbReference>
<dbReference type="eggNOG" id="ENOG502S30A">
    <property type="taxonomic scope" value="Eukaryota"/>
</dbReference>
<dbReference type="Gene3D" id="3.40.50.1820">
    <property type="entry name" value="alpha/beta hydrolase"/>
    <property type="match status" value="1"/>
</dbReference>
<organism evidence="4">
    <name type="scientific">Candida tenuis (strain ATCC 10573 / BCRC 21748 / CBS 615 / JCM 9827 / NBRC 10315 / NRRL Y-1498 / VKM Y-70)</name>
    <name type="common">Yeast</name>
    <name type="synonym">Yamadazyma tenuis</name>
    <dbReference type="NCBI Taxonomy" id="590646"/>
    <lineage>
        <taxon>Eukaryota</taxon>
        <taxon>Fungi</taxon>
        <taxon>Dikarya</taxon>
        <taxon>Ascomycota</taxon>
        <taxon>Saccharomycotina</taxon>
        <taxon>Pichiomycetes</taxon>
        <taxon>Debaryomycetaceae</taxon>
        <taxon>Yamadazyma</taxon>
    </lineage>
</organism>
<keyword evidence="1" id="KW-0378">Hydrolase</keyword>
<feature type="transmembrane region" description="Helical" evidence="2">
    <location>
        <begin position="6"/>
        <end position="26"/>
    </location>
</feature>
<gene>
    <name evidence="3" type="ORF">CANTEDRAFT_118757</name>
</gene>
<dbReference type="AlphaFoldDB" id="G3AYN0"/>
<dbReference type="PANTHER" id="PTHR48081">
    <property type="entry name" value="AB HYDROLASE SUPERFAMILY PROTEIN C4A8.06C"/>
    <property type="match status" value="1"/>
</dbReference>
<dbReference type="SUPFAM" id="SSF53474">
    <property type="entry name" value="alpha/beta-Hydrolases"/>
    <property type="match status" value="1"/>
</dbReference>
<sequence>MISAQGIARLIELPFSLLVVIFKYFLGTTHFRKYERRLHICIKLTIYRKGLMMPITDTRCLDIMTNNTLFNLAKRVHYNDVKTLPHYGQRYGTSGIWVAKPTQRSKSDPMIIYSHGGGYFMQTQLEQMKTLIALYNSIDASKNVSLLFLDYDLVCRGHKFPRQLRQLDSIYQKLVDEGNTNLILFGDSAGAHLSISYTEYLKEEKPYLINPTKLVLISPWVDLMANLDDYKPGKSYYEGQNRDLINFKQFRREHEILFIDDEKKHLHPYFAWSNKQTVDWNTNKFFANEKSEVFLLYGEDESFRDHIHKWSQDVFGVKEIIWSNDSNNKLLPEFEVTSSKKGRAKLTCFVEPWGLHDALFFMEYDIIKRYKKDVDPERYFAFTRLVKYLNESL</sequence>
<dbReference type="OrthoDB" id="2152029at2759"/>
<dbReference type="PANTHER" id="PTHR48081:SF31">
    <property type="entry name" value="STERYL ACETYL HYDROLASE MUG81-RELATED"/>
    <property type="match status" value="1"/>
</dbReference>
<keyword evidence="2" id="KW-1133">Transmembrane helix</keyword>
<dbReference type="HOGENOM" id="CLU_053543_0_0_1"/>
<dbReference type="InterPro" id="IPR029058">
    <property type="entry name" value="AB_hydrolase_fold"/>
</dbReference>
<name>G3AYN0_CANTC</name>
<dbReference type="InterPro" id="IPR050300">
    <property type="entry name" value="GDXG_lipolytic_enzyme"/>
</dbReference>
<reference evidence="3 4" key="1">
    <citation type="journal article" date="2011" name="Proc. Natl. Acad. Sci. U.S.A.">
        <title>Comparative genomics of xylose-fermenting fungi for enhanced biofuel production.</title>
        <authorList>
            <person name="Wohlbach D.J."/>
            <person name="Kuo A."/>
            <person name="Sato T.K."/>
            <person name="Potts K.M."/>
            <person name="Salamov A.A."/>
            <person name="LaButti K.M."/>
            <person name="Sun H."/>
            <person name="Clum A."/>
            <person name="Pangilinan J.L."/>
            <person name="Lindquist E.A."/>
            <person name="Lucas S."/>
            <person name="Lapidus A."/>
            <person name="Jin M."/>
            <person name="Gunawan C."/>
            <person name="Balan V."/>
            <person name="Dale B.E."/>
            <person name="Jeffries T.W."/>
            <person name="Zinkel R."/>
            <person name="Barry K.W."/>
            <person name="Grigoriev I.V."/>
            <person name="Gasch A.P."/>
        </authorList>
    </citation>
    <scope>NUCLEOTIDE SEQUENCE [LARGE SCALE GENOMIC DNA]</scope>
    <source>
        <strain evidence="4">ATCC 10573 / BCRC 21748 / CBS 615 / JCM 9827 / NBRC 10315 / NRRL Y-1498 / VKM Y-70</strain>
    </source>
</reference>
<dbReference type="InterPro" id="IPR019436">
    <property type="entry name" value="Say1-like"/>
</dbReference>
<evidence type="ECO:0008006" key="5">
    <source>
        <dbReference type="Google" id="ProtNLM"/>
    </source>
</evidence>
<evidence type="ECO:0000256" key="2">
    <source>
        <dbReference type="SAM" id="Phobius"/>
    </source>
</evidence>
<dbReference type="GO" id="GO:0016787">
    <property type="term" value="F:hydrolase activity"/>
    <property type="evidence" value="ECO:0007669"/>
    <property type="project" value="UniProtKB-KW"/>
</dbReference>
<dbReference type="STRING" id="590646.G3AYN0"/>
<protein>
    <recommendedName>
        <fullName evidence="5">Alpha/beta-hydrolase</fullName>
    </recommendedName>
</protein>
<dbReference type="Proteomes" id="UP000000707">
    <property type="component" value="Unassembled WGS sequence"/>
</dbReference>
<evidence type="ECO:0000256" key="1">
    <source>
        <dbReference type="ARBA" id="ARBA00022801"/>
    </source>
</evidence>